<proteinExistence type="predicted"/>
<name>A0A7J6PQC2_PEROL</name>
<dbReference type="Proteomes" id="UP000553632">
    <property type="component" value="Unassembled WGS sequence"/>
</dbReference>
<accession>A0A7J6PQC2</accession>
<evidence type="ECO:0000313" key="1">
    <source>
        <dbReference type="EMBL" id="KAF4697936.1"/>
    </source>
</evidence>
<dbReference type="AlphaFoldDB" id="A0A7J6PQC2"/>
<sequence>GYKASQATLHFALENEATETTYIECPKTRAHTAFSTIYRSKGVITSYTRDEENHYADYNPFLFPTPANTSRDPILGLDCSTFRAERDSLHSAIRGRRRKTGEFAIFKGEIENENEDENIKDKFRVDEKLSNFCSAVVYALKRQYGTFEDLCKIYRALSEDARWRNQKRPE</sequence>
<gene>
    <name evidence="1" type="ORF">FOZ63_027618</name>
</gene>
<reference evidence="1 2" key="1">
    <citation type="submission" date="2020-04" db="EMBL/GenBank/DDBJ databases">
        <title>Perkinsus olseni comparative genomics.</title>
        <authorList>
            <person name="Bogema D.R."/>
        </authorList>
    </citation>
    <scope>NUCLEOTIDE SEQUENCE [LARGE SCALE GENOMIC DNA]</scope>
    <source>
        <strain evidence="1 2">ATCC PRA-207</strain>
    </source>
</reference>
<comment type="caution">
    <text evidence="1">The sequence shown here is derived from an EMBL/GenBank/DDBJ whole genome shotgun (WGS) entry which is preliminary data.</text>
</comment>
<feature type="non-terminal residue" evidence="1">
    <location>
        <position position="170"/>
    </location>
</feature>
<protein>
    <submittedName>
        <fullName evidence="1">Uncharacterized protein</fullName>
    </submittedName>
</protein>
<organism evidence="1 2">
    <name type="scientific">Perkinsus olseni</name>
    <name type="common">Perkinsus atlanticus</name>
    <dbReference type="NCBI Taxonomy" id="32597"/>
    <lineage>
        <taxon>Eukaryota</taxon>
        <taxon>Sar</taxon>
        <taxon>Alveolata</taxon>
        <taxon>Perkinsozoa</taxon>
        <taxon>Perkinsea</taxon>
        <taxon>Perkinsida</taxon>
        <taxon>Perkinsidae</taxon>
        <taxon>Perkinsus</taxon>
    </lineage>
</organism>
<keyword evidence="2" id="KW-1185">Reference proteome</keyword>
<dbReference type="EMBL" id="JABANO010038817">
    <property type="protein sequence ID" value="KAF4697936.1"/>
    <property type="molecule type" value="Genomic_DNA"/>
</dbReference>
<evidence type="ECO:0000313" key="2">
    <source>
        <dbReference type="Proteomes" id="UP000553632"/>
    </source>
</evidence>